<reference evidence="4 5" key="1">
    <citation type="journal article" date="2024" name="Science">
        <title>Giant polyketide synthase enzymes in the biosynthesis of giant marine polyether toxins.</title>
        <authorList>
            <person name="Fallon T.R."/>
            <person name="Shende V.V."/>
            <person name="Wierzbicki I.H."/>
            <person name="Pendleton A.L."/>
            <person name="Watervoot N.F."/>
            <person name="Auber R.P."/>
            <person name="Gonzalez D.J."/>
            <person name="Wisecaver J.H."/>
            <person name="Moore B.S."/>
        </authorList>
    </citation>
    <scope>NUCLEOTIDE SEQUENCE [LARGE SCALE GENOMIC DNA]</scope>
    <source>
        <strain evidence="4 5">12B1</strain>
    </source>
</reference>
<keyword evidence="3" id="KW-0732">Signal</keyword>
<keyword evidence="5" id="KW-1185">Reference proteome</keyword>
<evidence type="ECO:0000313" key="4">
    <source>
        <dbReference type="EMBL" id="KAL1522095.1"/>
    </source>
</evidence>
<protein>
    <submittedName>
        <fullName evidence="4">Uncharacterized protein</fullName>
    </submittedName>
</protein>
<name>A0AB34JKK1_PRYPA</name>
<feature type="chain" id="PRO_5044189121" evidence="3">
    <location>
        <begin position="23"/>
        <end position="345"/>
    </location>
</feature>
<evidence type="ECO:0000256" key="1">
    <source>
        <dbReference type="SAM" id="Coils"/>
    </source>
</evidence>
<feature type="signal peptide" evidence="3">
    <location>
        <begin position="1"/>
        <end position="22"/>
    </location>
</feature>
<evidence type="ECO:0000256" key="3">
    <source>
        <dbReference type="SAM" id="SignalP"/>
    </source>
</evidence>
<accession>A0AB34JKK1</accession>
<evidence type="ECO:0000313" key="5">
    <source>
        <dbReference type="Proteomes" id="UP001515480"/>
    </source>
</evidence>
<dbReference type="EMBL" id="JBGBPQ010000007">
    <property type="protein sequence ID" value="KAL1522095.1"/>
    <property type="molecule type" value="Genomic_DNA"/>
</dbReference>
<evidence type="ECO:0000256" key="2">
    <source>
        <dbReference type="SAM" id="MobiDB-lite"/>
    </source>
</evidence>
<feature type="region of interest" description="Disordered" evidence="2">
    <location>
        <begin position="48"/>
        <end position="69"/>
    </location>
</feature>
<sequence length="345" mass="37134">MVTFCAHTGIGMLLLFVSPVTSLRFGPATPTRQPAAATRVSYARRVLASADGERDAPRLSSPRPNIKDPADAYVDRAMARVAARDASRKGVVESVGGSMQSKQEMSVHEGQVNGSLQVEEKDNIQEASMAVNSAEEDEIQAQMLRAEAEAERQQAEAEAAWKGAVQDAGTKLTESLNAVCNTLINYVADAASGALSSLKKACDNAVLAARARVLEAFDELRSVPMRLRLAAIAKAEETKASILGKAEETKASILSKVEETKATILATPQRMQTSALEAAEDLKEELSGVPAALAEQAKRAMLSAVVAADAKRKETRYKRDKLKELIALQQELAEVRRARMQMEKA</sequence>
<feature type="coiled-coil region" evidence="1">
    <location>
        <begin position="318"/>
        <end position="345"/>
    </location>
</feature>
<organism evidence="4 5">
    <name type="scientific">Prymnesium parvum</name>
    <name type="common">Toxic golden alga</name>
    <dbReference type="NCBI Taxonomy" id="97485"/>
    <lineage>
        <taxon>Eukaryota</taxon>
        <taxon>Haptista</taxon>
        <taxon>Haptophyta</taxon>
        <taxon>Prymnesiophyceae</taxon>
        <taxon>Prymnesiales</taxon>
        <taxon>Prymnesiaceae</taxon>
        <taxon>Prymnesium</taxon>
    </lineage>
</organism>
<comment type="caution">
    <text evidence="4">The sequence shown here is derived from an EMBL/GenBank/DDBJ whole genome shotgun (WGS) entry which is preliminary data.</text>
</comment>
<feature type="coiled-coil region" evidence="1">
    <location>
        <begin position="131"/>
        <end position="158"/>
    </location>
</feature>
<gene>
    <name evidence="4" type="ORF">AB1Y20_021738</name>
</gene>
<dbReference type="Proteomes" id="UP001515480">
    <property type="component" value="Unassembled WGS sequence"/>
</dbReference>
<keyword evidence="1" id="KW-0175">Coiled coil</keyword>
<dbReference type="AlphaFoldDB" id="A0AB34JKK1"/>
<proteinExistence type="predicted"/>